<sequence>MEKKTNILDSEWVQLLNEARKAGLTVEEVRHFLKSNEKSSESPPLVRSHSIKPF</sequence>
<dbReference type="Pfam" id="PF08671">
    <property type="entry name" value="SinI"/>
    <property type="match status" value="1"/>
</dbReference>
<dbReference type="InterPro" id="IPR036281">
    <property type="entry name" value="SinR/SinI_dimer_dom_sf"/>
</dbReference>
<feature type="domain" description="Sin" evidence="2">
    <location>
        <begin position="1"/>
        <end position="37"/>
    </location>
</feature>
<dbReference type="GO" id="GO:0006355">
    <property type="term" value="P:regulation of DNA-templated transcription"/>
    <property type="evidence" value="ECO:0007669"/>
    <property type="project" value="InterPro"/>
</dbReference>
<proteinExistence type="predicted"/>
<dbReference type="GO" id="GO:0046983">
    <property type="term" value="F:protein dimerization activity"/>
    <property type="evidence" value="ECO:0007669"/>
    <property type="project" value="InterPro"/>
</dbReference>
<name>A0A2A5IU36_BACPU</name>
<dbReference type="EMBL" id="NKHG01000079">
    <property type="protein sequence ID" value="PCK20894.1"/>
    <property type="molecule type" value="Genomic_DNA"/>
</dbReference>
<protein>
    <recommendedName>
        <fullName evidence="2">Sin domain-containing protein</fullName>
    </recommendedName>
</protein>
<organism evidence="3 4">
    <name type="scientific">Bacillus pumilus</name>
    <name type="common">Bacillus mesentericus</name>
    <dbReference type="NCBI Taxonomy" id="1408"/>
    <lineage>
        <taxon>Bacteria</taxon>
        <taxon>Bacillati</taxon>
        <taxon>Bacillota</taxon>
        <taxon>Bacilli</taxon>
        <taxon>Bacillales</taxon>
        <taxon>Bacillaceae</taxon>
        <taxon>Bacillus</taxon>
    </lineage>
</organism>
<accession>A0A2A5IU36</accession>
<dbReference type="SUPFAM" id="SSF47406">
    <property type="entry name" value="SinR repressor dimerisation domain-like"/>
    <property type="match status" value="1"/>
</dbReference>
<dbReference type="Proteomes" id="UP000228754">
    <property type="component" value="Unassembled WGS sequence"/>
</dbReference>
<evidence type="ECO:0000313" key="4">
    <source>
        <dbReference type="Proteomes" id="UP000228754"/>
    </source>
</evidence>
<dbReference type="OrthoDB" id="2639790at2"/>
<feature type="region of interest" description="Disordered" evidence="1">
    <location>
        <begin position="35"/>
        <end position="54"/>
    </location>
</feature>
<dbReference type="PROSITE" id="PS51500">
    <property type="entry name" value="SIN"/>
    <property type="match status" value="1"/>
</dbReference>
<evidence type="ECO:0000256" key="1">
    <source>
        <dbReference type="SAM" id="MobiDB-lite"/>
    </source>
</evidence>
<gene>
    <name evidence="3" type="ORF">CEY02_11110</name>
</gene>
<comment type="caution">
    <text evidence="3">The sequence shown here is derived from an EMBL/GenBank/DDBJ whole genome shotgun (WGS) entry which is preliminary data.</text>
</comment>
<dbReference type="InterPro" id="IPR010981">
    <property type="entry name" value="SinR/SinI_dimer_dom"/>
</dbReference>
<evidence type="ECO:0000259" key="2">
    <source>
        <dbReference type="PROSITE" id="PS51500"/>
    </source>
</evidence>
<dbReference type="AlphaFoldDB" id="A0A2A5IU36"/>
<reference evidence="3 4" key="1">
    <citation type="submission" date="2017-06" db="EMBL/GenBank/DDBJ databases">
        <title>Draft Genome Sequence of Bacillus sp Strain 36R Isolated from saline sediment at Atanasia, Sonora, Mexico.</title>
        <authorList>
            <person name="Sanchez Diaz R."/>
            <person name="Quiroz Macias M.E."/>
            <person name="Ibarra Gamez J.C."/>
            <person name="Enciso Ibarra J."/>
            <person name="Gomez Gil B."/>
            <person name="Galaviz Silva L."/>
        </authorList>
    </citation>
    <scope>NUCLEOTIDE SEQUENCE [LARGE SCALE GENOMIC DNA]</scope>
    <source>
        <strain evidence="3 4">36R_ATNSAL</strain>
    </source>
</reference>
<evidence type="ECO:0000313" key="3">
    <source>
        <dbReference type="EMBL" id="PCK20894.1"/>
    </source>
</evidence>